<protein>
    <submittedName>
        <fullName evidence="2">UPF0225 protein</fullName>
    </submittedName>
</protein>
<reference evidence="3" key="1">
    <citation type="journal article" date="2023" name="Int. J. Syst. Evol. Microbiol.">
        <title>Mesoterricola silvestris gen. nov., sp. nov., Mesoterricola sediminis sp. nov., Geothrix oryzae sp. nov., Geothrix edaphica sp. nov., Geothrix rubra sp. nov., and Geothrix limicola sp. nov., six novel members of Acidobacteriota isolated from soils.</title>
        <authorList>
            <person name="Itoh H."/>
            <person name="Sugisawa Y."/>
            <person name="Mise K."/>
            <person name="Xu Z."/>
            <person name="Kuniyasu M."/>
            <person name="Ushijima N."/>
            <person name="Kawano K."/>
            <person name="Kobayashi E."/>
            <person name="Shiratori Y."/>
            <person name="Masuda Y."/>
            <person name="Senoo K."/>
        </authorList>
    </citation>
    <scope>NUCLEOTIDE SEQUENCE [LARGE SCALE GENOMIC DNA]</scope>
    <source>
        <strain evidence="3">Red222</strain>
    </source>
</reference>
<dbReference type="Gene3D" id="3.10.450.50">
    <property type="match status" value="1"/>
</dbReference>
<evidence type="ECO:0000313" key="3">
    <source>
        <dbReference type="Proteomes" id="UP001242010"/>
    </source>
</evidence>
<dbReference type="SUPFAM" id="SSF54427">
    <property type="entry name" value="NTF2-like"/>
    <property type="match status" value="1"/>
</dbReference>
<feature type="domain" description="YchJ-like middle NTF2-like" evidence="1">
    <location>
        <begin position="29"/>
        <end position="128"/>
    </location>
</feature>
<sequence length="132" mass="14482">MSRPCPCTSKKPYDHCCGPFHAGKAAPETAELLMRSRFSAYALGKVDYLIATRPEAKRAEENREELAQYCKSVSCVGLKIVSKEKGGKADDTGVVTFHASLQANGRRSLHIETSTFARENGKWVYVDGLVKG</sequence>
<dbReference type="Proteomes" id="UP001242010">
    <property type="component" value="Chromosome"/>
</dbReference>
<evidence type="ECO:0000259" key="1">
    <source>
        <dbReference type="Pfam" id="PF17775"/>
    </source>
</evidence>
<keyword evidence="3" id="KW-1185">Reference proteome</keyword>
<organism evidence="2 3">
    <name type="scientific">Geothrix oryzae</name>
    <dbReference type="NCBI Taxonomy" id="2927975"/>
    <lineage>
        <taxon>Bacteria</taxon>
        <taxon>Pseudomonadati</taxon>
        <taxon>Acidobacteriota</taxon>
        <taxon>Holophagae</taxon>
        <taxon>Holophagales</taxon>
        <taxon>Holophagaceae</taxon>
        <taxon>Geothrix</taxon>
    </lineage>
</organism>
<dbReference type="RefSeq" id="WP_286353254.1">
    <property type="nucleotide sequence ID" value="NZ_AP027079.1"/>
</dbReference>
<dbReference type="PANTHER" id="PTHR33747">
    <property type="entry name" value="UPF0225 PROTEIN SCO1677"/>
    <property type="match status" value="1"/>
</dbReference>
<gene>
    <name evidence="2" type="ORF">GETHOR_16320</name>
</gene>
<dbReference type="Pfam" id="PF17775">
    <property type="entry name" value="YchJ_M-like"/>
    <property type="match status" value="1"/>
</dbReference>
<evidence type="ECO:0000313" key="2">
    <source>
        <dbReference type="EMBL" id="BDU69531.1"/>
    </source>
</evidence>
<dbReference type="InterPro" id="IPR048469">
    <property type="entry name" value="YchJ-like_M"/>
</dbReference>
<proteinExistence type="predicted"/>
<name>A0ABN6UXG5_9BACT</name>
<dbReference type="EMBL" id="AP027079">
    <property type="protein sequence ID" value="BDU69531.1"/>
    <property type="molecule type" value="Genomic_DNA"/>
</dbReference>
<accession>A0ABN6UXG5</accession>
<dbReference type="InterPro" id="IPR032710">
    <property type="entry name" value="NTF2-like_dom_sf"/>
</dbReference>
<dbReference type="PANTHER" id="PTHR33747:SF1">
    <property type="entry name" value="ADENYLATE CYCLASE-ASSOCIATED CAP C-TERMINAL DOMAIN-CONTAINING PROTEIN"/>
    <property type="match status" value="1"/>
</dbReference>